<dbReference type="RefSeq" id="WP_189060161.1">
    <property type="nucleotide sequence ID" value="NZ_BMMK01000022.1"/>
</dbReference>
<protein>
    <submittedName>
        <fullName evidence="2">Uncharacterized protein</fullName>
    </submittedName>
</protein>
<name>A0A8J3CAY2_9PSEU</name>
<comment type="caution">
    <text evidence="2">The sequence shown here is derived from an EMBL/GenBank/DDBJ whole genome shotgun (WGS) entry which is preliminary data.</text>
</comment>
<feature type="transmembrane region" description="Helical" evidence="1">
    <location>
        <begin position="34"/>
        <end position="55"/>
    </location>
</feature>
<keyword evidence="1" id="KW-0472">Membrane</keyword>
<keyword evidence="3" id="KW-1185">Reference proteome</keyword>
<dbReference type="AlphaFoldDB" id="A0A8J3CAY2"/>
<evidence type="ECO:0000313" key="2">
    <source>
        <dbReference type="EMBL" id="GGM67396.1"/>
    </source>
</evidence>
<reference evidence="2" key="1">
    <citation type="journal article" date="2014" name="Int. J. Syst. Evol. Microbiol.">
        <title>Complete genome sequence of Corynebacterium casei LMG S-19264T (=DSM 44701T), isolated from a smear-ripened cheese.</title>
        <authorList>
            <consortium name="US DOE Joint Genome Institute (JGI-PGF)"/>
            <person name="Walter F."/>
            <person name="Albersmeier A."/>
            <person name="Kalinowski J."/>
            <person name="Ruckert C."/>
        </authorList>
    </citation>
    <scope>NUCLEOTIDE SEQUENCE</scope>
    <source>
        <strain evidence="2">CGMCC 4.5737</strain>
    </source>
</reference>
<dbReference type="EMBL" id="BMMK01000022">
    <property type="protein sequence ID" value="GGM67396.1"/>
    <property type="molecule type" value="Genomic_DNA"/>
</dbReference>
<accession>A0A8J3CAY2</accession>
<gene>
    <name evidence="2" type="ORF">GCM10012275_42490</name>
</gene>
<evidence type="ECO:0000313" key="3">
    <source>
        <dbReference type="Proteomes" id="UP000637578"/>
    </source>
</evidence>
<keyword evidence="1" id="KW-0812">Transmembrane</keyword>
<organism evidence="2 3">
    <name type="scientific">Longimycelium tulufanense</name>
    <dbReference type="NCBI Taxonomy" id="907463"/>
    <lineage>
        <taxon>Bacteria</taxon>
        <taxon>Bacillati</taxon>
        <taxon>Actinomycetota</taxon>
        <taxon>Actinomycetes</taxon>
        <taxon>Pseudonocardiales</taxon>
        <taxon>Pseudonocardiaceae</taxon>
        <taxon>Longimycelium</taxon>
    </lineage>
</organism>
<keyword evidence="1" id="KW-1133">Transmembrane helix</keyword>
<reference evidence="2" key="2">
    <citation type="submission" date="2020-09" db="EMBL/GenBank/DDBJ databases">
        <authorList>
            <person name="Sun Q."/>
            <person name="Zhou Y."/>
        </authorList>
    </citation>
    <scope>NUCLEOTIDE SEQUENCE</scope>
    <source>
        <strain evidence="2">CGMCC 4.5737</strain>
    </source>
</reference>
<evidence type="ECO:0000256" key="1">
    <source>
        <dbReference type="SAM" id="Phobius"/>
    </source>
</evidence>
<proteinExistence type="predicted"/>
<dbReference type="Proteomes" id="UP000637578">
    <property type="component" value="Unassembled WGS sequence"/>
</dbReference>
<feature type="transmembrane region" description="Helical" evidence="1">
    <location>
        <begin position="6"/>
        <end position="27"/>
    </location>
</feature>
<sequence length="77" mass="7610">MVSARVVWISLLVGVVLTGVSVLIGGIPAAPVCALLLGASIATPLVIAMLGAHLVHQEQAGGTAARVTPADRFGLAA</sequence>